<dbReference type="PRINTS" id="PR00133">
    <property type="entry name" value="GLHYDRLASE3"/>
</dbReference>
<accession>A0AB33J0J6</accession>
<dbReference type="GO" id="GO:0008422">
    <property type="term" value="F:beta-glucosidase activity"/>
    <property type="evidence" value="ECO:0007669"/>
    <property type="project" value="UniProtKB-EC"/>
</dbReference>
<comment type="similarity">
    <text evidence="2">Belongs to the glycosyl hydrolase 3 family.</text>
</comment>
<feature type="signal peptide" evidence="7">
    <location>
        <begin position="1"/>
        <end position="20"/>
    </location>
</feature>
<dbReference type="SMART" id="SM01217">
    <property type="entry name" value="Fn3_like"/>
    <property type="match status" value="1"/>
</dbReference>
<evidence type="ECO:0000256" key="2">
    <source>
        <dbReference type="ARBA" id="ARBA00005336"/>
    </source>
</evidence>
<dbReference type="Pfam" id="PF00933">
    <property type="entry name" value="Glyco_hydro_3"/>
    <property type="match status" value="1"/>
</dbReference>
<dbReference type="InterPro" id="IPR036881">
    <property type="entry name" value="Glyco_hydro_3_C_sf"/>
</dbReference>
<dbReference type="GO" id="GO:0009251">
    <property type="term" value="P:glucan catabolic process"/>
    <property type="evidence" value="ECO:0007669"/>
    <property type="project" value="TreeGrafter"/>
</dbReference>
<sequence length="778" mass="86026">MKSKLVLTMLALQVVFCAWAQRVRPAIKPDANIEKQVKEQLSKMSLDDKVGQMCEITIDAITDFSKAKTGFALSAAQTDTVLGKYRVGSILNVPLSVAQPPKVWRTLISELNRKSMSVNGIPQVYGVDQIHGATYTMGATFFPQPIVQAASFNKNIPFRVAEVSAYESRACLIPWVYAPVMDLGRNPNWPRMWESFGEDDYVNSVMAVQAVKGYQGPDPNHIDMNHVAVSIKHFMAYGVPVTGKDRTPSMVTERELKERYFEPFKHCVENGALTLMVNSASNNGMPFHANKKLLTDWLKEGLNWDGMIVTDWADINNLWSREHIAKDKKHAIAMAINAGIDMSMEPYSVEFCRLLKQAVNEGLVPMSRIDDAVSRILRFKYRVGLFDKKTWDKPEKIAKNYPDFASPKFAEEATRFAEEGEVLLKNEGGILPLKKGVRILVAGPNANTLRGLNGGWSYTWQGDKTDELVGDKYNSIYKALANKFGAANVSLAEGVRYKAGSDWEAEDASEIEKAVAAAGSSDVIVACVGENSYCETPGNFNSLILSENQRNLVKALAKTGKPVVLVLNGGRPRIINDIEPLSKAVVNVMLPGNYGGDALANLMAGDCNFSGKLPFTYPRTPSSLHTYDYKVSENQSTMAGNYNYDAKMDVQWPFGAGLSYTTFKYANLRVNKTSFDVNDELTVSVDVTNSGEKAGKEAVLLYFSDVVASLIPDNRSMCGFDKVDLQPGETKTVTMKVPARALGFVNSDMKWTLEEGEFLFHCGDQQVKLNCTKTAAWD</sequence>
<dbReference type="InterPro" id="IPR017853">
    <property type="entry name" value="GH"/>
</dbReference>
<dbReference type="FunFam" id="3.20.20.300:FF:000007">
    <property type="entry name" value="Lysosomal beta glucosidase"/>
    <property type="match status" value="1"/>
</dbReference>
<keyword evidence="4 7" id="KW-0732">Signal</keyword>
<feature type="domain" description="Fibronectin type III-like" evidence="8">
    <location>
        <begin position="697"/>
        <end position="766"/>
    </location>
</feature>
<protein>
    <recommendedName>
        <fullName evidence="3">beta-glucosidase</fullName>
        <ecNumber evidence="3">3.2.1.21</ecNumber>
    </recommendedName>
</protein>
<dbReference type="SUPFAM" id="SSF51445">
    <property type="entry name" value="(Trans)glycosidases"/>
    <property type="match status" value="1"/>
</dbReference>
<dbReference type="InterPro" id="IPR026891">
    <property type="entry name" value="Fn3-like"/>
</dbReference>
<dbReference type="Pfam" id="PF14310">
    <property type="entry name" value="Fn3-like"/>
    <property type="match status" value="1"/>
</dbReference>
<dbReference type="Gene3D" id="3.40.50.1700">
    <property type="entry name" value="Glycoside hydrolase family 3 C-terminal domain"/>
    <property type="match status" value="1"/>
</dbReference>
<dbReference type="Gene3D" id="3.20.20.300">
    <property type="entry name" value="Glycoside hydrolase, family 3, N-terminal domain"/>
    <property type="match status" value="1"/>
</dbReference>
<evidence type="ECO:0000256" key="1">
    <source>
        <dbReference type="ARBA" id="ARBA00000448"/>
    </source>
</evidence>
<feature type="chain" id="PRO_5044318746" description="beta-glucosidase" evidence="7">
    <location>
        <begin position="21"/>
        <end position="778"/>
    </location>
</feature>
<organism evidence="9">
    <name type="scientific">Prevotella sp. GTC17253</name>
    <dbReference type="NCBI Taxonomy" id="3236793"/>
    <lineage>
        <taxon>Bacteria</taxon>
        <taxon>Pseudomonadati</taxon>
        <taxon>Bacteroidota</taxon>
        <taxon>Bacteroidia</taxon>
        <taxon>Bacteroidales</taxon>
        <taxon>Prevotellaceae</taxon>
        <taxon>Prevotella</taxon>
    </lineage>
</organism>
<dbReference type="SUPFAM" id="SSF52279">
    <property type="entry name" value="Beta-D-glucan exohydrolase, C-terminal domain"/>
    <property type="match status" value="1"/>
</dbReference>
<dbReference type="InterPro" id="IPR013783">
    <property type="entry name" value="Ig-like_fold"/>
</dbReference>
<reference evidence="9" key="1">
    <citation type="submission" date="2024-07" db="EMBL/GenBank/DDBJ databases">
        <title>Complete genome sequence of Prevotella sp. YM-2024 GTC17253.</title>
        <authorList>
            <person name="Hayashi M."/>
            <person name="Muto Y."/>
            <person name="Tanaka K."/>
            <person name="Niwa H."/>
        </authorList>
    </citation>
    <scope>NUCLEOTIDE SEQUENCE</scope>
    <source>
        <strain evidence="9">GTC17253</strain>
    </source>
</reference>
<evidence type="ECO:0000256" key="7">
    <source>
        <dbReference type="SAM" id="SignalP"/>
    </source>
</evidence>
<evidence type="ECO:0000256" key="4">
    <source>
        <dbReference type="ARBA" id="ARBA00022729"/>
    </source>
</evidence>
<gene>
    <name evidence="9" type="ORF">GTC17253_16280</name>
</gene>
<name>A0AB33J0J6_9BACT</name>
<dbReference type="PANTHER" id="PTHR30620">
    <property type="entry name" value="PERIPLASMIC BETA-GLUCOSIDASE-RELATED"/>
    <property type="match status" value="1"/>
</dbReference>
<dbReference type="Gene3D" id="2.60.40.10">
    <property type="entry name" value="Immunoglobulins"/>
    <property type="match status" value="1"/>
</dbReference>
<proteinExistence type="inferred from homology"/>
<dbReference type="InterPro" id="IPR036962">
    <property type="entry name" value="Glyco_hydro_3_N_sf"/>
</dbReference>
<dbReference type="FunFam" id="2.60.40.10:FF:000495">
    <property type="entry name" value="Periplasmic beta-glucosidase"/>
    <property type="match status" value="1"/>
</dbReference>
<dbReference type="EMBL" id="AP035785">
    <property type="protein sequence ID" value="BFO71662.1"/>
    <property type="molecule type" value="Genomic_DNA"/>
</dbReference>
<evidence type="ECO:0000256" key="3">
    <source>
        <dbReference type="ARBA" id="ARBA00012744"/>
    </source>
</evidence>
<dbReference type="PANTHER" id="PTHR30620:SF16">
    <property type="entry name" value="LYSOSOMAL BETA GLUCOSIDASE"/>
    <property type="match status" value="1"/>
</dbReference>
<evidence type="ECO:0000256" key="5">
    <source>
        <dbReference type="ARBA" id="ARBA00022801"/>
    </source>
</evidence>
<keyword evidence="5 9" id="KW-0378">Hydrolase</keyword>
<evidence type="ECO:0000256" key="6">
    <source>
        <dbReference type="ARBA" id="ARBA00023295"/>
    </source>
</evidence>
<dbReference type="EC" id="3.2.1.21" evidence="3"/>
<evidence type="ECO:0000259" key="8">
    <source>
        <dbReference type="SMART" id="SM01217"/>
    </source>
</evidence>
<dbReference type="InterPro" id="IPR001764">
    <property type="entry name" value="Glyco_hydro_3_N"/>
</dbReference>
<keyword evidence="6" id="KW-0326">Glycosidase</keyword>
<comment type="catalytic activity">
    <reaction evidence="1">
        <text>Hydrolysis of terminal, non-reducing beta-D-glucosyl residues with release of beta-D-glucose.</text>
        <dbReference type="EC" id="3.2.1.21"/>
    </reaction>
</comment>
<dbReference type="InterPro" id="IPR002772">
    <property type="entry name" value="Glyco_hydro_3_C"/>
</dbReference>
<dbReference type="AlphaFoldDB" id="A0AB33J0J6"/>
<dbReference type="InterPro" id="IPR051915">
    <property type="entry name" value="Cellulose_Degrad_GH3"/>
</dbReference>
<dbReference type="Pfam" id="PF01915">
    <property type="entry name" value="Glyco_hydro_3_C"/>
    <property type="match status" value="1"/>
</dbReference>
<evidence type="ECO:0000313" key="9">
    <source>
        <dbReference type="EMBL" id="BFO71662.1"/>
    </source>
</evidence>